<reference evidence="1 2" key="1">
    <citation type="submission" date="2021-05" db="EMBL/GenBank/DDBJ databases">
        <title>Kineosporia and Streptomyces sp. nov. two new marine actinobacteria isolated from Coral.</title>
        <authorList>
            <person name="Buangrab K."/>
            <person name="Sutthacheep M."/>
            <person name="Yeemin T."/>
            <person name="Harunari E."/>
            <person name="Igarashi Y."/>
            <person name="Kanchanasin P."/>
            <person name="Tanasupawat S."/>
            <person name="Phongsopitanun W."/>
        </authorList>
    </citation>
    <scope>NUCLEOTIDE SEQUENCE [LARGE SCALE GENOMIC DNA]</scope>
    <source>
        <strain evidence="1 2">J2-2</strain>
    </source>
</reference>
<accession>A0ABS5TQD6</accession>
<comment type="caution">
    <text evidence="1">The sequence shown here is derived from an EMBL/GenBank/DDBJ whole genome shotgun (WGS) entry which is preliminary data.</text>
</comment>
<evidence type="ECO:0000313" key="1">
    <source>
        <dbReference type="EMBL" id="MBT0772376.1"/>
    </source>
</evidence>
<protein>
    <submittedName>
        <fullName evidence="1">(2Fe-2S)-binding protein</fullName>
    </submittedName>
</protein>
<organism evidence="1 2">
    <name type="scientific">Kineosporia corallincola</name>
    <dbReference type="NCBI Taxonomy" id="2835133"/>
    <lineage>
        <taxon>Bacteria</taxon>
        <taxon>Bacillati</taxon>
        <taxon>Actinomycetota</taxon>
        <taxon>Actinomycetes</taxon>
        <taxon>Kineosporiales</taxon>
        <taxon>Kineosporiaceae</taxon>
        <taxon>Kineosporia</taxon>
    </lineage>
</organism>
<dbReference type="RefSeq" id="WP_214158855.1">
    <property type="nucleotide sequence ID" value="NZ_JAHBAY010000012.1"/>
</dbReference>
<dbReference type="EMBL" id="JAHBAY010000012">
    <property type="protein sequence ID" value="MBT0772376.1"/>
    <property type="molecule type" value="Genomic_DNA"/>
</dbReference>
<proteinExistence type="predicted"/>
<name>A0ABS5TQD6_9ACTN</name>
<keyword evidence="2" id="KW-1185">Reference proteome</keyword>
<dbReference type="Proteomes" id="UP001197247">
    <property type="component" value="Unassembled WGS sequence"/>
</dbReference>
<sequence>MVVASTGGLPEPLALLPGTLLLDAGWLTGQVRDTGAFYGSAEPRLNATLWWYSASAVLLGQAVHELVLLGRGASLLPDDIRLVPRPAGLDRVVPGPALEPGATAFGAHLDQALTPVIDALAGVGRATPQSLWAIAADSLATRLLAARANLPGHTDPRPLADAVAAGSRRLRPAPRYLDVRGRVYVHRGSCCLLYRVPMGTCLSCPRQAPAERASRLDQHARAATP</sequence>
<gene>
    <name evidence="1" type="ORF">KIH74_25755</name>
</gene>
<evidence type="ECO:0000313" key="2">
    <source>
        <dbReference type="Proteomes" id="UP001197247"/>
    </source>
</evidence>